<dbReference type="SUPFAM" id="SSF52540">
    <property type="entry name" value="P-loop containing nucleoside triphosphate hydrolases"/>
    <property type="match status" value="1"/>
</dbReference>
<evidence type="ECO:0000259" key="5">
    <source>
        <dbReference type="PROSITE" id="PS50893"/>
    </source>
</evidence>
<name>A0A1M6CEN3_9FIRM</name>
<dbReference type="FunFam" id="3.40.50.300:FF:000134">
    <property type="entry name" value="Iron-enterobactin ABC transporter ATP-binding protein"/>
    <property type="match status" value="1"/>
</dbReference>
<dbReference type="RefSeq" id="WP_052212207.1">
    <property type="nucleotide sequence ID" value="NZ_FQYW01000008.1"/>
</dbReference>
<protein>
    <submittedName>
        <fullName evidence="6">Iron complex transport system ATP-binding protein</fullName>
    </submittedName>
</protein>
<evidence type="ECO:0000313" key="7">
    <source>
        <dbReference type="Proteomes" id="UP000191240"/>
    </source>
</evidence>
<dbReference type="Gene3D" id="3.40.50.300">
    <property type="entry name" value="P-loop containing nucleotide triphosphate hydrolases"/>
    <property type="match status" value="1"/>
</dbReference>
<organism evidence="6 7">
    <name type="scientific">Anaerovibrio lipolyticus DSM 3074</name>
    <dbReference type="NCBI Taxonomy" id="1120997"/>
    <lineage>
        <taxon>Bacteria</taxon>
        <taxon>Bacillati</taxon>
        <taxon>Bacillota</taxon>
        <taxon>Negativicutes</taxon>
        <taxon>Selenomonadales</taxon>
        <taxon>Selenomonadaceae</taxon>
        <taxon>Anaerovibrio</taxon>
    </lineage>
</organism>
<reference evidence="6 7" key="1">
    <citation type="submission" date="2016-11" db="EMBL/GenBank/DDBJ databases">
        <authorList>
            <person name="Jaros S."/>
            <person name="Januszkiewicz K."/>
            <person name="Wedrychowicz H."/>
        </authorList>
    </citation>
    <scope>NUCLEOTIDE SEQUENCE [LARGE SCALE GENOMIC DNA]</scope>
    <source>
        <strain evidence="6 7">DSM 3074</strain>
    </source>
</reference>
<dbReference type="PROSITE" id="PS00211">
    <property type="entry name" value="ABC_TRANSPORTER_1"/>
    <property type="match status" value="1"/>
</dbReference>
<evidence type="ECO:0000313" key="6">
    <source>
        <dbReference type="EMBL" id="SHI59158.1"/>
    </source>
</evidence>
<dbReference type="InterPro" id="IPR003439">
    <property type="entry name" value="ABC_transporter-like_ATP-bd"/>
</dbReference>
<gene>
    <name evidence="6" type="ORF">SAMN02745671_01060</name>
</gene>
<keyword evidence="1" id="KW-0813">Transport</keyword>
<evidence type="ECO:0000256" key="4">
    <source>
        <dbReference type="ARBA" id="ARBA00022967"/>
    </source>
</evidence>
<dbReference type="Pfam" id="PF00005">
    <property type="entry name" value="ABC_tran"/>
    <property type="match status" value="1"/>
</dbReference>
<feature type="domain" description="ABC transporter" evidence="5">
    <location>
        <begin position="8"/>
        <end position="245"/>
    </location>
</feature>
<dbReference type="InterPro" id="IPR017871">
    <property type="entry name" value="ABC_transporter-like_CS"/>
</dbReference>
<evidence type="ECO:0000256" key="2">
    <source>
        <dbReference type="ARBA" id="ARBA00022741"/>
    </source>
</evidence>
<keyword evidence="2" id="KW-0547">Nucleotide-binding</keyword>
<dbReference type="InterPro" id="IPR003593">
    <property type="entry name" value="AAA+_ATPase"/>
</dbReference>
<dbReference type="PANTHER" id="PTHR42794">
    <property type="entry name" value="HEMIN IMPORT ATP-BINDING PROTEIN HMUV"/>
    <property type="match status" value="1"/>
</dbReference>
<dbReference type="GO" id="GO:0005524">
    <property type="term" value="F:ATP binding"/>
    <property type="evidence" value="ECO:0007669"/>
    <property type="project" value="UniProtKB-KW"/>
</dbReference>
<dbReference type="PANTHER" id="PTHR42794:SF1">
    <property type="entry name" value="HEMIN IMPORT ATP-BINDING PROTEIN HMUV"/>
    <property type="match status" value="1"/>
</dbReference>
<proteinExistence type="predicted"/>
<dbReference type="GO" id="GO:0016887">
    <property type="term" value="F:ATP hydrolysis activity"/>
    <property type="evidence" value="ECO:0007669"/>
    <property type="project" value="InterPro"/>
</dbReference>
<keyword evidence="3 6" id="KW-0067">ATP-binding</keyword>
<dbReference type="Proteomes" id="UP000191240">
    <property type="component" value="Unassembled WGS sequence"/>
</dbReference>
<sequence>MHDKDMLLETRKLSLNIGDKNVLCEVSAHFFENQITAIIGPNGSGKSTLLSFLTRKRVVGETNGTDGEVLFCGNPLSDMSSQSFARLAAVLPQFHHTILDFYVEDIVLMGRFPFKEKFQDYTAEDREKVRIAMEKAGVSHLALRKAGGLSGGELQRVMIARTLAQDTDLLFLDEPTNHLDVKHKLALMHLLRGCDKTVVAVLHDLSLVAQYTDYVVAMKGGKVYAKGKTEEVLKPEILEEIFEVPFLRFEQDGKIYLNY</sequence>
<dbReference type="OrthoDB" id="9799337at2"/>
<dbReference type="SMART" id="SM00382">
    <property type="entry name" value="AAA"/>
    <property type="match status" value="1"/>
</dbReference>
<evidence type="ECO:0000256" key="1">
    <source>
        <dbReference type="ARBA" id="ARBA00022448"/>
    </source>
</evidence>
<dbReference type="EMBL" id="FQYW01000008">
    <property type="protein sequence ID" value="SHI59158.1"/>
    <property type="molecule type" value="Genomic_DNA"/>
</dbReference>
<dbReference type="InterPro" id="IPR027417">
    <property type="entry name" value="P-loop_NTPase"/>
</dbReference>
<dbReference type="PROSITE" id="PS50893">
    <property type="entry name" value="ABC_TRANSPORTER_2"/>
    <property type="match status" value="1"/>
</dbReference>
<dbReference type="CDD" id="cd03214">
    <property type="entry name" value="ABC_Iron-Siderophores_B12_Hemin"/>
    <property type="match status" value="1"/>
</dbReference>
<accession>A0A1M6CEN3</accession>
<dbReference type="AlphaFoldDB" id="A0A1M6CEN3"/>
<evidence type="ECO:0000256" key="3">
    <source>
        <dbReference type="ARBA" id="ARBA00022840"/>
    </source>
</evidence>
<keyword evidence="4" id="KW-1278">Translocase</keyword>